<keyword evidence="1" id="KW-0732">Signal</keyword>
<reference evidence="2 3" key="1">
    <citation type="submission" date="2023-10" db="EMBL/GenBank/DDBJ databases">
        <title>Chromosome-scale genome assembly provides insights into flower coloration mechanisms of Canna indica.</title>
        <authorList>
            <person name="Li C."/>
        </authorList>
    </citation>
    <scope>NUCLEOTIDE SEQUENCE [LARGE SCALE GENOMIC DNA]</scope>
    <source>
        <tissue evidence="2">Flower</tissue>
    </source>
</reference>
<gene>
    <name evidence="2" type="ORF">Cni_G26343</name>
</gene>
<feature type="chain" id="PRO_5043014588" evidence="1">
    <location>
        <begin position="33"/>
        <end position="135"/>
    </location>
</feature>
<dbReference type="PANTHER" id="PTHR35094:SF1">
    <property type="entry name" value="PROTEIN, PUTATIVE-RELATED"/>
    <property type="match status" value="1"/>
</dbReference>
<accession>A0AAQ3QR82</accession>
<protein>
    <submittedName>
        <fullName evidence="2">Uncharacterized protein</fullName>
    </submittedName>
</protein>
<dbReference type="PANTHER" id="PTHR35094">
    <property type="entry name" value="LEUCINE-RICH REPEAT EXTENSIN-LIKE PROTEIN 2"/>
    <property type="match status" value="1"/>
</dbReference>
<sequence length="135" mass="13985">MQGVSCKPSLPLKPVLLMVVVMASLAVPGCSATVEHDAAAAATALPAPDTQEKCSCYPCGCAQSPPPPSPPPPPQWPVPYCPPPPSLPAPYLYIVGTPGNLYPYEASSARRSFAVPVPVVAVAGLVVTVSKLWWP</sequence>
<dbReference type="EMBL" id="CP136897">
    <property type="protein sequence ID" value="WOL17550.1"/>
    <property type="molecule type" value="Genomic_DNA"/>
</dbReference>
<dbReference type="Proteomes" id="UP001327560">
    <property type="component" value="Chromosome 8"/>
</dbReference>
<evidence type="ECO:0000313" key="3">
    <source>
        <dbReference type="Proteomes" id="UP001327560"/>
    </source>
</evidence>
<evidence type="ECO:0000313" key="2">
    <source>
        <dbReference type="EMBL" id="WOL17550.1"/>
    </source>
</evidence>
<name>A0AAQ3QR82_9LILI</name>
<keyword evidence="3" id="KW-1185">Reference proteome</keyword>
<organism evidence="2 3">
    <name type="scientific">Canna indica</name>
    <name type="common">Indian-shot</name>
    <dbReference type="NCBI Taxonomy" id="4628"/>
    <lineage>
        <taxon>Eukaryota</taxon>
        <taxon>Viridiplantae</taxon>
        <taxon>Streptophyta</taxon>
        <taxon>Embryophyta</taxon>
        <taxon>Tracheophyta</taxon>
        <taxon>Spermatophyta</taxon>
        <taxon>Magnoliopsida</taxon>
        <taxon>Liliopsida</taxon>
        <taxon>Zingiberales</taxon>
        <taxon>Cannaceae</taxon>
        <taxon>Canna</taxon>
    </lineage>
</organism>
<evidence type="ECO:0000256" key="1">
    <source>
        <dbReference type="SAM" id="SignalP"/>
    </source>
</evidence>
<feature type="signal peptide" evidence="1">
    <location>
        <begin position="1"/>
        <end position="32"/>
    </location>
</feature>
<dbReference type="AlphaFoldDB" id="A0AAQ3QR82"/>
<proteinExistence type="predicted"/>